<name>A0A2G4YTA8_9PROT</name>
<comment type="caution">
    <text evidence="6">The sequence shown here is derived from an EMBL/GenBank/DDBJ whole genome shotgun (WGS) entry which is preliminary data.</text>
</comment>
<dbReference type="OrthoDB" id="9793571at2"/>
<evidence type="ECO:0000256" key="4">
    <source>
        <dbReference type="ARBA" id="ARBA00023163"/>
    </source>
</evidence>
<dbReference type="Gene3D" id="1.10.10.10">
    <property type="entry name" value="Winged helix-like DNA-binding domain superfamily/Winged helix DNA-binding domain"/>
    <property type="match status" value="1"/>
</dbReference>
<dbReference type="Pfam" id="PF03466">
    <property type="entry name" value="LysR_substrate"/>
    <property type="match status" value="1"/>
</dbReference>
<evidence type="ECO:0000256" key="2">
    <source>
        <dbReference type="ARBA" id="ARBA00023015"/>
    </source>
</evidence>
<gene>
    <name evidence="6" type="ORF">CRD36_10380</name>
</gene>
<dbReference type="PANTHER" id="PTHR30537">
    <property type="entry name" value="HTH-TYPE TRANSCRIPTIONAL REGULATOR"/>
    <property type="match status" value="1"/>
</dbReference>
<dbReference type="FunCoup" id="A0A2G4YTA8">
    <property type="interactions" value="20"/>
</dbReference>
<sequence>MKSMGRKLPPLNSMRVFEAAARHLSFTQAGEELHVTQAAVSHQIRVLEEWLGVLLFQRLKNGLKLTEEGEEYLGPMTRALDIMSDATSHLINREGIKTLNISTLSSFASIWLVPRLKSFRDQYPDLDVRIVTIDRETDLLSKGDVDLDIRYGDGKWQHVHAKKFLSENIYPVCSPAYIKETGGLKSLEDLKGHTLLHDVGVMGWKEWLEEAGVEGVDPSRGPGFTHSHHVMQAAIFGEGVALGRGALVADALRKGDLVAPFETKIPCTYKYYLVSTKTASDQPKIRAFTNWLMKEADKFIEMKDGLKTD</sequence>
<dbReference type="GO" id="GO:0003700">
    <property type="term" value="F:DNA-binding transcription factor activity"/>
    <property type="evidence" value="ECO:0007669"/>
    <property type="project" value="InterPro"/>
</dbReference>
<dbReference type="AlphaFoldDB" id="A0A2G4YTA8"/>
<dbReference type="EMBL" id="PDEM01000023">
    <property type="protein sequence ID" value="PHZ84686.1"/>
    <property type="molecule type" value="Genomic_DNA"/>
</dbReference>
<dbReference type="FunFam" id="3.40.190.10:FF:000017">
    <property type="entry name" value="Glycine cleavage system transcriptional activator"/>
    <property type="match status" value="1"/>
</dbReference>
<evidence type="ECO:0000313" key="6">
    <source>
        <dbReference type="EMBL" id="PHZ84686.1"/>
    </source>
</evidence>
<dbReference type="Proteomes" id="UP000229730">
    <property type="component" value="Unassembled WGS sequence"/>
</dbReference>
<dbReference type="GO" id="GO:0043565">
    <property type="term" value="F:sequence-specific DNA binding"/>
    <property type="evidence" value="ECO:0007669"/>
    <property type="project" value="TreeGrafter"/>
</dbReference>
<dbReference type="InterPro" id="IPR000847">
    <property type="entry name" value="LysR_HTH_N"/>
</dbReference>
<dbReference type="InParanoid" id="A0A2G4YTA8"/>
<dbReference type="SUPFAM" id="SSF53850">
    <property type="entry name" value="Periplasmic binding protein-like II"/>
    <property type="match status" value="1"/>
</dbReference>
<evidence type="ECO:0000256" key="1">
    <source>
        <dbReference type="ARBA" id="ARBA00009437"/>
    </source>
</evidence>
<dbReference type="InterPro" id="IPR036388">
    <property type="entry name" value="WH-like_DNA-bd_sf"/>
</dbReference>
<proteinExistence type="inferred from homology"/>
<dbReference type="SUPFAM" id="SSF46785">
    <property type="entry name" value="Winged helix' DNA-binding domain"/>
    <property type="match status" value="1"/>
</dbReference>
<keyword evidence="2" id="KW-0805">Transcription regulation</keyword>
<dbReference type="PANTHER" id="PTHR30537:SF26">
    <property type="entry name" value="GLYCINE CLEAVAGE SYSTEM TRANSCRIPTIONAL ACTIVATOR"/>
    <property type="match status" value="1"/>
</dbReference>
<feature type="domain" description="HTH lysR-type" evidence="5">
    <location>
        <begin position="9"/>
        <end position="66"/>
    </location>
</feature>
<comment type="similarity">
    <text evidence="1">Belongs to the LysR transcriptional regulatory family.</text>
</comment>
<evidence type="ECO:0000256" key="3">
    <source>
        <dbReference type="ARBA" id="ARBA00023125"/>
    </source>
</evidence>
<accession>A0A2G4YTA8</accession>
<dbReference type="FunFam" id="1.10.10.10:FF:000038">
    <property type="entry name" value="Glycine cleavage system transcriptional activator"/>
    <property type="match status" value="1"/>
</dbReference>
<reference evidence="6 7" key="1">
    <citation type="submission" date="2017-10" db="EMBL/GenBank/DDBJ databases">
        <title>Frigbacter circumglobatus gen. nov. sp. nov., isolated from sediment cultured in situ.</title>
        <authorList>
            <person name="Zhao Z."/>
        </authorList>
    </citation>
    <scope>NUCLEOTIDE SEQUENCE [LARGE SCALE GENOMIC DNA]</scope>
    <source>
        <strain evidence="6 7">ZYL</strain>
    </source>
</reference>
<keyword evidence="7" id="KW-1185">Reference proteome</keyword>
<dbReference type="NCBIfam" id="NF008352">
    <property type="entry name" value="PRK11139.1"/>
    <property type="match status" value="1"/>
</dbReference>
<keyword evidence="3" id="KW-0238">DNA-binding</keyword>
<dbReference type="Gene3D" id="3.40.190.10">
    <property type="entry name" value="Periplasmic binding protein-like II"/>
    <property type="match status" value="2"/>
</dbReference>
<organism evidence="6 7">
    <name type="scientific">Paremcibacter congregatus</name>
    <dbReference type="NCBI Taxonomy" id="2043170"/>
    <lineage>
        <taxon>Bacteria</taxon>
        <taxon>Pseudomonadati</taxon>
        <taxon>Pseudomonadota</taxon>
        <taxon>Alphaproteobacteria</taxon>
        <taxon>Emcibacterales</taxon>
        <taxon>Emcibacteraceae</taxon>
        <taxon>Paremcibacter</taxon>
    </lineage>
</organism>
<dbReference type="Pfam" id="PF00126">
    <property type="entry name" value="HTH_1"/>
    <property type="match status" value="1"/>
</dbReference>
<protein>
    <submittedName>
        <fullName evidence="6">LysR family transcriptional regulator</fullName>
    </submittedName>
</protein>
<keyword evidence="4" id="KW-0804">Transcription</keyword>
<dbReference type="InterPro" id="IPR058163">
    <property type="entry name" value="LysR-type_TF_proteobact-type"/>
</dbReference>
<dbReference type="InterPro" id="IPR036390">
    <property type="entry name" value="WH_DNA-bd_sf"/>
</dbReference>
<evidence type="ECO:0000313" key="7">
    <source>
        <dbReference type="Proteomes" id="UP000229730"/>
    </source>
</evidence>
<dbReference type="PROSITE" id="PS50931">
    <property type="entry name" value="HTH_LYSR"/>
    <property type="match status" value="1"/>
</dbReference>
<dbReference type="CDD" id="cd08432">
    <property type="entry name" value="PBP2_GcdR_TrpI_HvrB_AmpR_like"/>
    <property type="match status" value="1"/>
</dbReference>
<dbReference type="GO" id="GO:0006351">
    <property type="term" value="P:DNA-templated transcription"/>
    <property type="evidence" value="ECO:0007669"/>
    <property type="project" value="TreeGrafter"/>
</dbReference>
<evidence type="ECO:0000259" key="5">
    <source>
        <dbReference type="PROSITE" id="PS50931"/>
    </source>
</evidence>
<dbReference type="InterPro" id="IPR005119">
    <property type="entry name" value="LysR_subst-bd"/>
</dbReference>
<dbReference type="PRINTS" id="PR00039">
    <property type="entry name" value="HTHLYSR"/>
</dbReference>